<keyword evidence="2" id="KW-1185">Reference proteome</keyword>
<organism evidence="1 2">
    <name type="scientific">Dulcicalothrix desertica PCC 7102</name>
    <dbReference type="NCBI Taxonomy" id="232991"/>
    <lineage>
        <taxon>Bacteria</taxon>
        <taxon>Bacillati</taxon>
        <taxon>Cyanobacteriota</taxon>
        <taxon>Cyanophyceae</taxon>
        <taxon>Nostocales</taxon>
        <taxon>Calotrichaceae</taxon>
        <taxon>Dulcicalothrix</taxon>
    </lineage>
</organism>
<proteinExistence type="predicted"/>
<reference evidence="1" key="2">
    <citation type="journal article" date="2019" name="Genome Biol. Evol.">
        <title>Day and night: Metabolic profiles and evolutionary relationships of six axenic non-marine cyanobacteria.</title>
        <authorList>
            <person name="Will S.E."/>
            <person name="Henke P."/>
            <person name="Boedeker C."/>
            <person name="Huang S."/>
            <person name="Brinkmann H."/>
            <person name="Rohde M."/>
            <person name="Jarek M."/>
            <person name="Friedl T."/>
            <person name="Seufert S."/>
            <person name="Schumacher M."/>
            <person name="Overmann J."/>
            <person name="Neumann-Schaal M."/>
            <person name="Petersen J."/>
        </authorList>
    </citation>
    <scope>NUCLEOTIDE SEQUENCE [LARGE SCALE GENOMIC DNA]</scope>
    <source>
        <strain evidence="1">PCC 7102</strain>
    </source>
</reference>
<protein>
    <submittedName>
        <fullName evidence="1">Uncharacterized protein</fullName>
    </submittedName>
</protein>
<dbReference type="AlphaFoldDB" id="A0A433VQK9"/>
<dbReference type="EMBL" id="RSCL01000003">
    <property type="protein sequence ID" value="RUT08398.1"/>
    <property type="molecule type" value="Genomic_DNA"/>
</dbReference>
<dbReference type="RefSeq" id="WP_127080203.1">
    <property type="nucleotide sequence ID" value="NZ_RSCL01000003.1"/>
</dbReference>
<reference evidence="1" key="1">
    <citation type="submission" date="2018-12" db="EMBL/GenBank/DDBJ databases">
        <authorList>
            <person name="Will S."/>
            <person name="Neumann-Schaal M."/>
            <person name="Henke P."/>
        </authorList>
    </citation>
    <scope>NUCLEOTIDE SEQUENCE</scope>
    <source>
        <strain evidence="1">PCC 7102</strain>
    </source>
</reference>
<dbReference type="OrthoDB" id="573946at2"/>
<sequence>MTQTSRLEQAIESVEALSAEEQETLINVVKRRLIEKRRDEIASNIAEAQAEYDSGKVFRGTVDQIIDELSK</sequence>
<name>A0A433VQK9_9CYAN</name>
<gene>
    <name evidence="1" type="ORF">DSM106972_015660</name>
</gene>
<dbReference type="Proteomes" id="UP000271624">
    <property type="component" value="Unassembled WGS sequence"/>
</dbReference>
<comment type="caution">
    <text evidence="1">The sequence shown here is derived from an EMBL/GenBank/DDBJ whole genome shotgun (WGS) entry which is preliminary data.</text>
</comment>
<evidence type="ECO:0000313" key="1">
    <source>
        <dbReference type="EMBL" id="RUT08398.1"/>
    </source>
</evidence>
<evidence type="ECO:0000313" key="2">
    <source>
        <dbReference type="Proteomes" id="UP000271624"/>
    </source>
</evidence>
<accession>A0A433VQK9</accession>